<dbReference type="GO" id="GO:0046872">
    <property type="term" value="F:metal ion binding"/>
    <property type="evidence" value="ECO:0007669"/>
    <property type="project" value="InterPro"/>
</dbReference>
<dbReference type="SUPFAM" id="SSF49363">
    <property type="entry name" value="Purple acid phosphatase, N-terminal domain"/>
    <property type="match status" value="1"/>
</dbReference>
<accession>A0A1V9X837</accession>
<dbReference type="GO" id="GO:0003993">
    <property type="term" value="F:acid phosphatase activity"/>
    <property type="evidence" value="ECO:0007669"/>
    <property type="project" value="InterPro"/>
</dbReference>
<dbReference type="PANTHER" id="PTHR45867">
    <property type="entry name" value="PURPLE ACID PHOSPHATASE"/>
    <property type="match status" value="1"/>
</dbReference>
<dbReference type="PANTHER" id="PTHR45867:SF3">
    <property type="entry name" value="ACID PHOSPHATASE TYPE 7"/>
    <property type="match status" value="1"/>
</dbReference>
<protein>
    <submittedName>
        <fullName evidence="2">Iron/zinc purple acid phosphatase protein-like</fullName>
    </submittedName>
</protein>
<gene>
    <name evidence="2" type="ORF">BIW11_12096</name>
</gene>
<dbReference type="InterPro" id="IPR015914">
    <property type="entry name" value="PAPs_N"/>
</dbReference>
<dbReference type="InParanoid" id="A0A1V9X837"/>
<feature type="domain" description="Purple acid phosphatase N-terminal" evidence="1">
    <location>
        <begin position="28"/>
        <end position="107"/>
    </location>
</feature>
<dbReference type="InterPro" id="IPR008963">
    <property type="entry name" value="Purple_acid_Pase-like_N"/>
</dbReference>
<dbReference type="Gene3D" id="2.60.40.380">
    <property type="entry name" value="Purple acid phosphatase-like, N-terminal"/>
    <property type="match status" value="1"/>
</dbReference>
<reference evidence="2 3" key="1">
    <citation type="journal article" date="2017" name="Gigascience">
        <title>Draft genome of the honey bee ectoparasitic mite, Tropilaelaps mercedesae, is shaped by the parasitic life history.</title>
        <authorList>
            <person name="Dong X."/>
            <person name="Armstrong S.D."/>
            <person name="Xia D."/>
            <person name="Makepeace B.L."/>
            <person name="Darby A.C."/>
            <person name="Kadowaki T."/>
        </authorList>
    </citation>
    <scope>NUCLEOTIDE SEQUENCE [LARGE SCALE GENOMIC DNA]</scope>
    <source>
        <strain evidence="2">Wuxi-XJTLU</strain>
    </source>
</reference>
<keyword evidence="3" id="KW-1185">Reference proteome</keyword>
<sequence>VAITLTKNLAVESKNVFVDYNDEIYLQPEQIHLSLGADETEMTGTWLTRNKRNATVVEFGPKSDFGVRLTRRTSGNMSLYKDFGSESRKMYIYRVTLKKLTPGIVYCCPLQKYSAGHSPIWPGAGAWKELGYTSCSRINLAVHYEIVQKGSEEELTPCGPDPLGASALHTSDSYTYSRVHVVNKTHIDFEQVAVP</sequence>
<dbReference type="Pfam" id="PF16656">
    <property type="entry name" value="Pur_ac_phosph_N"/>
    <property type="match status" value="1"/>
</dbReference>
<comment type="caution">
    <text evidence="2">The sequence shown here is derived from an EMBL/GenBank/DDBJ whole genome shotgun (WGS) entry which is preliminary data.</text>
</comment>
<organism evidence="2 3">
    <name type="scientific">Tropilaelaps mercedesae</name>
    <dbReference type="NCBI Taxonomy" id="418985"/>
    <lineage>
        <taxon>Eukaryota</taxon>
        <taxon>Metazoa</taxon>
        <taxon>Ecdysozoa</taxon>
        <taxon>Arthropoda</taxon>
        <taxon>Chelicerata</taxon>
        <taxon>Arachnida</taxon>
        <taxon>Acari</taxon>
        <taxon>Parasitiformes</taxon>
        <taxon>Mesostigmata</taxon>
        <taxon>Gamasina</taxon>
        <taxon>Dermanyssoidea</taxon>
        <taxon>Laelapidae</taxon>
        <taxon>Tropilaelaps</taxon>
    </lineage>
</organism>
<evidence type="ECO:0000313" key="3">
    <source>
        <dbReference type="Proteomes" id="UP000192247"/>
    </source>
</evidence>
<dbReference type="OrthoDB" id="45007at2759"/>
<feature type="non-terminal residue" evidence="2">
    <location>
        <position position="195"/>
    </location>
</feature>
<dbReference type="EMBL" id="MNPL01020107">
    <property type="protein sequence ID" value="OQR69704.1"/>
    <property type="molecule type" value="Genomic_DNA"/>
</dbReference>
<name>A0A1V9X837_9ACAR</name>
<evidence type="ECO:0000313" key="2">
    <source>
        <dbReference type="EMBL" id="OQR69704.1"/>
    </source>
</evidence>
<dbReference type="STRING" id="418985.A0A1V9X837"/>
<evidence type="ECO:0000259" key="1">
    <source>
        <dbReference type="Pfam" id="PF16656"/>
    </source>
</evidence>
<dbReference type="Proteomes" id="UP000192247">
    <property type="component" value="Unassembled WGS sequence"/>
</dbReference>
<proteinExistence type="predicted"/>
<feature type="non-terminal residue" evidence="2">
    <location>
        <position position="1"/>
    </location>
</feature>
<dbReference type="AlphaFoldDB" id="A0A1V9X837"/>